<feature type="domain" description="Histidine kinase" evidence="7">
    <location>
        <begin position="418"/>
        <end position="630"/>
    </location>
</feature>
<evidence type="ECO:0000313" key="10">
    <source>
        <dbReference type="EMBL" id="RAV98482.1"/>
    </source>
</evidence>
<evidence type="ECO:0000256" key="6">
    <source>
        <dbReference type="ARBA" id="ARBA00023012"/>
    </source>
</evidence>
<keyword evidence="11" id="KW-1185">Reference proteome</keyword>
<reference evidence="10 11" key="1">
    <citation type="submission" date="2018-06" db="EMBL/GenBank/DDBJ databases">
        <title>Chryseolinea flavus sp. nov., a member of the phylum Bacteroidetes isolated from soil.</title>
        <authorList>
            <person name="Li Y."/>
            <person name="Wang J."/>
        </authorList>
    </citation>
    <scope>NUCLEOTIDE SEQUENCE [LARGE SCALE GENOMIC DNA]</scope>
    <source>
        <strain evidence="10 11">SDU1-6</strain>
    </source>
</reference>
<dbReference type="InterPro" id="IPR036097">
    <property type="entry name" value="HisK_dim/P_sf"/>
</dbReference>
<dbReference type="SMART" id="SM00086">
    <property type="entry name" value="PAC"/>
    <property type="match status" value="1"/>
</dbReference>
<dbReference type="Pfam" id="PF00512">
    <property type="entry name" value="HisKA"/>
    <property type="match status" value="1"/>
</dbReference>
<protein>
    <recommendedName>
        <fullName evidence="2">histidine kinase</fullName>
        <ecNumber evidence="2">2.7.13.3</ecNumber>
    </recommendedName>
</protein>
<organism evidence="10 11">
    <name type="scientific">Pseudochryseolinea flava</name>
    <dbReference type="NCBI Taxonomy" id="2059302"/>
    <lineage>
        <taxon>Bacteria</taxon>
        <taxon>Pseudomonadati</taxon>
        <taxon>Bacteroidota</taxon>
        <taxon>Cytophagia</taxon>
        <taxon>Cytophagales</taxon>
        <taxon>Fulvivirgaceae</taxon>
        <taxon>Pseudochryseolinea</taxon>
    </lineage>
</organism>
<dbReference type="AlphaFoldDB" id="A0A364XVU3"/>
<comment type="caution">
    <text evidence="10">The sequence shown here is derived from an EMBL/GenBank/DDBJ whole genome shotgun (WGS) entry which is preliminary data.</text>
</comment>
<dbReference type="PROSITE" id="PS50112">
    <property type="entry name" value="PAS"/>
    <property type="match status" value="1"/>
</dbReference>
<dbReference type="EMBL" id="QMFY01000017">
    <property type="protein sequence ID" value="RAV98482.1"/>
    <property type="molecule type" value="Genomic_DNA"/>
</dbReference>
<name>A0A364XVU3_9BACT</name>
<evidence type="ECO:0000256" key="5">
    <source>
        <dbReference type="ARBA" id="ARBA00022777"/>
    </source>
</evidence>
<dbReference type="PROSITE" id="PS50113">
    <property type="entry name" value="PAC"/>
    <property type="match status" value="1"/>
</dbReference>
<proteinExistence type="predicted"/>
<dbReference type="Gene3D" id="3.30.450.20">
    <property type="entry name" value="PAS domain"/>
    <property type="match status" value="2"/>
</dbReference>
<dbReference type="Gene3D" id="1.10.287.130">
    <property type="match status" value="1"/>
</dbReference>
<dbReference type="CDD" id="cd00075">
    <property type="entry name" value="HATPase"/>
    <property type="match status" value="1"/>
</dbReference>
<evidence type="ECO:0000259" key="8">
    <source>
        <dbReference type="PROSITE" id="PS50112"/>
    </source>
</evidence>
<accession>A0A364XVU3</accession>
<feature type="domain" description="PAC" evidence="9">
    <location>
        <begin position="226"/>
        <end position="279"/>
    </location>
</feature>
<dbReference type="PANTHER" id="PTHR43711:SF26">
    <property type="entry name" value="SENSOR HISTIDINE KINASE RCSC"/>
    <property type="match status" value="1"/>
</dbReference>
<dbReference type="SMART" id="SM00091">
    <property type="entry name" value="PAS"/>
    <property type="match status" value="2"/>
</dbReference>
<dbReference type="Pfam" id="PF08447">
    <property type="entry name" value="PAS_3"/>
    <property type="match status" value="1"/>
</dbReference>
<dbReference type="CDD" id="cd00082">
    <property type="entry name" value="HisKA"/>
    <property type="match status" value="1"/>
</dbReference>
<dbReference type="InterPro" id="IPR000014">
    <property type="entry name" value="PAS"/>
</dbReference>
<keyword evidence="4" id="KW-0808">Transferase</keyword>
<dbReference type="InterPro" id="IPR013655">
    <property type="entry name" value="PAS_fold_3"/>
</dbReference>
<keyword evidence="3" id="KW-0597">Phosphoprotein</keyword>
<dbReference type="PANTHER" id="PTHR43711">
    <property type="entry name" value="TWO-COMPONENT HISTIDINE KINASE"/>
    <property type="match status" value="1"/>
</dbReference>
<dbReference type="PRINTS" id="PR00344">
    <property type="entry name" value="BCTRLSENSOR"/>
</dbReference>
<dbReference type="SMART" id="SM00388">
    <property type="entry name" value="HisKA"/>
    <property type="match status" value="1"/>
</dbReference>
<gene>
    <name evidence="10" type="ORF">DQQ10_23450</name>
</gene>
<dbReference type="PROSITE" id="PS50109">
    <property type="entry name" value="HIS_KIN"/>
    <property type="match status" value="1"/>
</dbReference>
<evidence type="ECO:0000313" key="11">
    <source>
        <dbReference type="Proteomes" id="UP000251889"/>
    </source>
</evidence>
<sequence>MSDTVALSFRHLSDLSEELHLILGKEKEILFANKALKLRIENIHSTNDLYQSLGITESYSVAAVEECLTTGNVLEILVELPNESATIHWKIVASADTLTFIGKDLGNKRVSEGDKFAEALKEIQLNQTDKNYSGRLTDIQRVLAEEVDKFKLISENVSDIVCLHEPHEARYLYVSPSCKDVTGYIPTEMEGRSPYDFFHPDMIKALEEDHRRREAGEIPDGPSGPPPKMVYLFKTKDRGFRWMESHSRPIFDRNGNVILILSTSRDVHEREEAEAEKQRFYNYYRTLGNNIPNGAVFMIDREYNYIIAEGTEFEKLGRTSSYYVGKNAKDLYSPERFKRLSYYFEKLFAGESVAFDWEFNNQDYIFLGKPCIEKDGTIPTAILLTQNVTESKIQAAKLKRTLHELEATNFELDSFVYRTSHDLRSPLASILGLVEIMLKEDDLANIQACTLRIRESVRRLDNTISSILDYSRNGKLDIKESEVFIQDIWQQSVESHQNMPQAEGMTFEVTGDTDLPVMIDTFRLSVIFNNLISNAIKYCDPRKDERYVKLTVRRSVNGLQLVVKDNGQGVPKEHLSRVFNMFYRASDQSQGAGLGLYIVKQAVDKLGGVIFLDSEERMGATFSITLPILKKD</sequence>
<dbReference type="Gene3D" id="3.30.565.10">
    <property type="entry name" value="Histidine kinase-like ATPase, C-terminal domain"/>
    <property type="match status" value="1"/>
</dbReference>
<dbReference type="InterPro" id="IPR004358">
    <property type="entry name" value="Sig_transdc_His_kin-like_C"/>
</dbReference>
<evidence type="ECO:0000256" key="1">
    <source>
        <dbReference type="ARBA" id="ARBA00000085"/>
    </source>
</evidence>
<dbReference type="Proteomes" id="UP000251889">
    <property type="component" value="Unassembled WGS sequence"/>
</dbReference>
<comment type="catalytic activity">
    <reaction evidence="1">
        <text>ATP + protein L-histidine = ADP + protein N-phospho-L-histidine.</text>
        <dbReference type="EC" id="2.7.13.3"/>
    </reaction>
</comment>
<dbReference type="InterPro" id="IPR003594">
    <property type="entry name" value="HATPase_dom"/>
</dbReference>
<evidence type="ECO:0000259" key="9">
    <source>
        <dbReference type="PROSITE" id="PS50113"/>
    </source>
</evidence>
<dbReference type="InterPro" id="IPR000700">
    <property type="entry name" value="PAS-assoc_C"/>
</dbReference>
<dbReference type="InterPro" id="IPR036890">
    <property type="entry name" value="HATPase_C_sf"/>
</dbReference>
<dbReference type="InterPro" id="IPR005467">
    <property type="entry name" value="His_kinase_dom"/>
</dbReference>
<evidence type="ECO:0000256" key="4">
    <source>
        <dbReference type="ARBA" id="ARBA00022679"/>
    </source>
</evidence>
<dbReference type="SMART" id="SM00387">
    <property type="entry name" value="HATPase_c"/>
    <property type="match status" value="1"/>
</dbReference>
<dbReference type="SUPFAM" id="SSF47384">
    <property type="entry name" value="Homodimeric domain of signal transducing histidine kinase"/>
    <property type="match status" value="1"/>
</dbReference>
<evidence type="ECO:0000259" key="7">
    <source>
        <dbReference type="PROSITE" id="PS50109"/>
    </source>
</evidence>
<dbReference type="OrthoDB" id="9766459at2"/>
<dbReference type="InterPro" id="IPR035965">
    <property type="entry name" value="PAS-like_dom_sf"/>
</dbReference>
<dbReference type="NCBIfam" id="TIGR00229">
    <property type="entry name" value="sensory_box"/>
    <property type="match status" value="1"/>
</dbReference>
<dbReference type="CDD" id="cd00130">
    <property type="entry name" value="PAS"/>
    <property type="match status" value="1"/>
</dbReference>
<dbReference type="Pfam" id="PF02518">
    <property type="entry name" value="HATPase_c"/>
    <property type="match status" value="1"/>
</dbReference>
<dbReference type="InterPro" id="IPR001610">
    <property type="entry name" value="PAC"/>
</dbReference>
<evidence type="ECO:0000256" key="3">
    <source>
        <dbReference type="ARBA" id="ARBA00022553"/>
    </source>
</evidence>
<dbReference type="GO" id="GO:0000155">
    <property type="term" value="F:phosphorelay sensor kinase activity"/>
    <property type="evidence" value="ECO:0007669"/>
    <property type="project" value="InterPro"/>
</dbReference>
<dbReference type="SUPFAM" id="SSF55874">
    <property type="entry name" value="ATPase domain of HSP90 chaperone/DNA topoisomerase II/histidine kinase"/>
    <property type="match status" value="1"/>
</dbReference>
<dbReference type="InterPro" id="IPR003661">
    <property type="entry name" value="HisK_dim/P_dom"/>
</dbReference>
<keyword evidence="6" id="KW-0902">Two-component regulatory system</keyword>
<evidence type="ECO:0000256" key="2">
    <source>
        <dbReference type="ARBA" id="ARBA00012438"/>
    </source>
</evidence>
<dbReference type="EC" id="2.7.13.3" evidence="2"/>
<dbReference type="SUPFAM" id="SSF55785">
    <property type="entry name" value="PYP-like sensor domain (PAS domain)"/>
    <property type="match status" value="2"/>
</dbReference>
<keyword evidence="5" id="KW-0418">Kinase</keyword>
<dbReference type="InterPro" id="IPR050736">
    <property type="entry name" value="Sensor_HK_Regulatory"/>
</dbReference>
<dbReference type="RefSeq" id="WP_112749375.1">
    <property type="nucleotide sequence ID" value="NZ_QMFY01000017.1"/>
</dbReference>
<feature type="domain" description="PAS" evidence="8">
    <location>
        <begin position="146"/>
        <end position="217"/>
    </location>
</feature>